<protein>
    <recommendedName>
        <fullName evidence="3">beta-lactamase</fullName>
        <ecNumber evidence="3">3.5.2.6</ecNumber>
    </recommendedName>
</protein>
<dbReference type="InterPro" id="IPR012338">
    <property type="entry name" value="Beta-lactam/transpept-like"/>
</dbReference>
<dbReference type="RefSeq" id="WP_208308181.1">
    <property type="nucleotide sequence ID" value="NZ_JAGETX010000008.1"/>
</dbReference>
<organism evidence="6 7">
    <name type="scientific">Hymenobacter defluvii</name>
    <dbReference type="NCBI Taxonomy" id="2054411"/>
    <lineage>
        <taxon>Bacteria</taxon>
        <taxon>Pseudomonadati</taxon>
        <taxon>Bacteroidota</taxon>
        <taxon>Cytophagia</taxon>
        <taxon>Cytophagales</taxon>
        <taxon>Hymenobacteraceae</taxon>
        <taxon>Hymenobacter</taxon>
    </lineage>
</organism>
<accession>A0ABS3TE01</accession>
<evidence type="ECO:0000256" key="3">
    <source>
        <dbReference type="ARBA" id="ARBA00012865"/>
    </source>
</evidence>
<evidence type="ECO:0000256" key="2">
    <source>
        <dbReference type="ARBA" id="ARBA00009009"/>
    </source>
</evidence>
<sequence length="415" mass="47750">MRAVFLYLFCTLLTGRVAFAQPGNPLRHLLRADTVRFGRILRNPAAYRVQVLYTQIRRDARGRPHFRSYGYRVRPREYFYPASTVKLPVVAVALEKINGINHIQERHLARPLTRESPLQIDSAFAGQTRVVADSSARNGQPTLGNYMRKVLLVSDNEAYNRLYEFVGQGEVIRALRNHGLRHTRIISRLAVGDQEPGSRHTNPFTFFTDSTQLQVLYRQPAAYHSGALPPLRATRLHVGHAWQNGNQRINQPFNFTNKNFFPLREQQQVLRALLFPEAVPRRQRFNGLRAADYQFLRRYLSLLPRQSRYPTYDSLVYPDNYAKFLLAGDPPAALPAGVRIYNKIGQAYGFLIDNAYITDEAHGVEFLLSAVIYVNADGVLNDDHYDYDTIGFPFLRDLGRAVYEWEVRRKQTARP</sequence>
<dbReference type="InterPro" id="IPR000871">
    <property type="entry name" value="Beta-lactam_class-A"/>
</dbReference>
<evidence type="ECO:0000256" key="4">
    <source>
        <dbReference type="SAM" id="SignalP"/>
    </source>
</evidence>
<name>A0ABS3TE01_9BACT</name>
<comment type="catalytic activity">
    <reaction evidence="1">
        <text>a beta-lactam + H2O = a substituted beta-amino acid</text>
        <dbReference type="Rhea" id="RHEA:20401"/>
        <dbReference type="ChEBI" id="CHEBI:15377"/>
        <dbReference type="ChEBI" id="CHEBI:35627"/>
        <dbReference type="ChEBI" id="CHEBI:140347"/>
        <dbReference type="EC" id="3.5.2.6"/>
    </reaction>
</comment>
<feature type="chain" id="PRO_5046346447" description="beta-lactamase" evidence="4">
    <location>
        <begin position="21"/>
        <end position="415"/>
    </location>
</feature>
<evidence type="ECO:0000256" key="1">
    <source>
        <dbReference type="ARBA" id="ARBA00001526"/>
    </source>
</evidence>
<dbReference type="EMBL" id="JAGETX010000008">
    <property type="protein sequence ID" value="MBO3271879.1"/>
    <property type="molecule type" value="Genomic_DNA"/>
</dbReference>
<feature type="signal peptide" evidence="4">
    <location>
        <begin position="1"/>
        <end position="20"/>
    </location>
</feature>
<dbReference type="EC" id="3.5.2.6" evidence="3"/>
<keyword evidence="7" id="KW-1185">Reference proteome</keyword>
<dbReference type="Gene3D" id="3.40.710.10">
    <property type="entry name" value="DD-peptidase/beta-lactamase superfamily"/>
    <property type="match status" value="1"/>
</dbReference>
<proteinExistence type="inferred from homology"/>
<dbReference type="SUPFAM" id="SSF56601">
    <property type="entry name" value="beta-lactamase/transpeptidase-like"/>
    <property type="match status" value="1"/>
</dbReference>
<reference evidence="6 7" key="1">
    <citation type="submission" date="2021-03" db="EMBL/GenBank/DDBJ databases">
        <authorList>
            <person name="Kim M.K."/>
        </authorList>
    </citation>
    <scope>NUCLEOTIDE SEQUENCE [LARGE SCALE GENOMIC DNA]</scope>
    <source>
        <strain evidence="6 7">BT507</strain>
    </source>
</reference>
<dbReference type="PANTHER" id="PTHR35333">
    <property type="entry name" value="BETA-LACTAMASE"/>
    <property type="match status" value="1"/>
</dbReference>
<evidence type="ECO:0000259" key="5">
    <source>
        <dbReference type="Pfam" id="PF13354"/>
    </source>
</evidence>
<dbReference type="Proteomes" id="UP000670527">
    <property type="component" value="Unassembled WGS sequence"/>
</dbReference>
<dbReference type="PANTHER" id="PTHR35333:SF3">
    <property type="entry name" value="BETA-LACTAMASE-TYPE TRANSPEPTIDASE FOLD CONTAINING PROTEIN"/>
    <property type="match status" value="1"/>
</dbReference>
<dbReference type="InterPro" id="IPR045155">
    <property type="entry name" value="Beta-lactam_cat"/>
</dbReference>
<feature type="domain" description="Beta-lactamase class A catalytic" evidence="5">
    <location>
        <begin position="72"/>
        <end position="364"/>
    </location>
</feature>
<keyword evidence="6" id="KW-0378">Hydrolase</keyword>
<comment type="caution">
    <text evidence="6">The sequence shown here is derived from an EMBL/GenBank/DDBJ whole genome shotgun (WGS) entry which is preliminary data.</text>
</comment>
<evidence type="ECO:0000313" key="6">
    <source>
        <dbReference type="EMBL" id="MBO3271879.1"/>
    </source>
</evidence>
<gene>
    <name evidence="6" type="ORF">J4D97_14565</name>
</gene>
<comment type="similarity">
    <text evidence="2">Belongs to the class-A beta-lactamase family.</text>
</comment>
<dbReference type="GO" id="GO:0016787">
    <property type="term" value="F:hydrolase activity"/>
    <property type="evidence" value="ECO:0007669"/>
    <property type="project" value="UniProtKB-KW"/>
</dbReference>
<keyword evidence="4" id="KW-0732">Signal</keyword>
<evidence type="ECO:0000313" key="7">
    <source>
        <dbReference type="Proteomes" id="UP000670527"/>
    </source>
</evidence>
<dbReference type="Pfam" id="PF13354">
    <property type="entry name" value="Beta-lactamase2"/>
    <property type="match status" value="1"/>
</dbReference>